<reference evidence="2" key="1">
    <citation type="submission" date="2016-04" db="EMBL/GenBank/DDBJ databases">
        <authorList>
            <person name="Evans L.H."/>
            <person name="Alamgir A."/>
            <person name="Owens N."/>
            <person name="Weber N.D."/>
            <person name="Virtaneva K."/>
            <person name="Barbian K."/>
            <person name="Babar A."/>
            <person name="Rosenke K."/>
        </authorList>
    </citation>
    <scope>NUCLEOTIDE SEQUENCE [LARGE SCALE GENOMIC DNA]</scope>
    <source>
        <strain evidence="2">CBS 101.48</strain>
    </source>
</reference>
<keyword evidence="3" id="KW-1185">Reference proteome</keyword>
<feature type="compositionally biased region" description="Low complexity" evidence="1">
    <location>
        <begin position="49"/>
        <end position="59"/>
    </location>
</feature>
<feature type="region of interest" description="Disordered" evidence="1">
    <location>
        <begin position="42"/>
        <end position="62"/>
    </location>
</feature>
<accession>A0A163KB58</accession>
<name>A0A163KB58_ABSGL</name>
<evidence type="ECO:0000313" key="2">
    <source>
        <dbReference type="EMBL" id="SAM06961.1"/>
    </source>
</evidence>
<dbReference type="Proteomes" id="UP000078561">
    <property type="component" value="Unassembled WGS sequence"/>
</dbReference>
<dbReference type="Pfam" id="PF05458">
    <property type="entry name" value="Siva"/>
    <property type="match status" value="1"/>
</dbReference>
<dbReference type="InterPro" id="IPR022773">
    <property type="entry name" value="Siva"/>
</dbReference>
<dbReference type="InParanoid" id="A0A163KB58"/>
<dbReference type="OMA" id="ACSHCEF"/>
<proteinExistence type="predicted"/>
<protein>
    <submittedName>
        <fullName evidence="2">Uncharacterized protein</fullName>
    </submittedName>
</protein>
<evidence type="ECO:0000256" key="1">
    <source>
        <dbReference type="SAM" id="MobiDB-lite"/>
    </source>
</evidence>
<dbReference type="EMBL" id="LT554635">
    <property type="protein sequence ID" value="SAM06961.1"/>
    <property type="molecule type" value="Genomic_DNA"/>
</dbReference>
<dbReference type="OrthoDB" id="2285447at2759"/>
<gene>
    <name evidence="2" type="primary">ABSGL_12589.1 scaffold 12955</name>
</gene>
<feature type="region of interest" description="Disordered" evidence="1">
    <location>
        <begin position="1"/>
        <end position="29"/>
    </location>
</feature>
<organism evidence="2">
    <name type="scientific">Absidia glauca</name>
    <name type="common">Pin mould</name>
    <dbReference type="NCBI Taxonomy" id="4829"/>
    <lineage>
        <taxon>Eukaryota</taxon>
        <taxon>Fungi</taxon>
        <taxon>Fungi incertae sedis</taxon>
        <taxon>Mucoromycota</taxon>
        <taxon>Mucoromycotina</taxon>
        <taxon>Mucoromycetes</taxon>
        <taxon>Mucorales</taxon>
        <taxon>Cunninghamellaceae</taxon>
        <taxon>Absidia</taxon>
    </lineage>
</organism>
<evidence type="ECO:0000313" key="3">
    <source>
        <dbReference type="Proteomes" id="UP000078561"/>
    </source>
</evidence>
<dbReference type="AlphaFoldDB" id="A0A163KB58"/>
<sequence length="107" mass="11883">MAKRQRTADDSDLANVLRQRQKHDPIQAHQKGQETFALMMRAAARHQTPSSSSSPSQQQDHPDCFRCPVVKPSCGSCTYCENPVCQQCIQQCHGCVALYCTACSVIE</sequence>